<comment type="similarity">
    <text evidence="1">Belongs to the short-chain dehydrogenases/reductases (SDR) family.</text>
</comment>
<evidence type="ECO:0000313" key="4">
    <source>
        <dbReference type="Proteomes" id="UP000008963"/>
    </source>
</evidence>
<dbReference type="OrthoDB" id="5293706at2"/>
<gene>
    <name evidence="3" type="ordered locus">BMS_3214</name>
</gene>
<protein>
    <submittedName>
        <fullName evidence="3">Ketoreductase</fullName>
    </submittedName>
</protein>
<keyword evidence="4" id="KW-1185">Reference proteome</keyword>
<proteinExistence type="inferred from homology"/>
<dbReference type="RefSeq" id="WP_014245735.1">
    <property type="nucleotide sequence ID" value="NC_016620.1"/>
</dbReference>
<dbReference type="HOGENOM" id="CLU_010194_44_5_7"/>
<evidence type="ECO:0000256" key="1">
    <source>
        <dbReference type="ARBA" id="ARBA00006484"/>
    </source>
</evidence>
<dbReference type="InterPro" id="IPR002347">
    <property type="entry name" value="SDR_fam"/>
</dbReference>
<dbReference type="Gene3D" id="3.40.50.720">
    <property type="entry name" value="NAD(P)-binding Rossmann-like Domain"/>
    <property type="match status" value="1"/>
</dbReference>
<dbReference type="PATRIC" id="fig|862908.3.peg.3071"/>
<dbReference type="AlphaFoldDB" id="E1X029"/>
<accession>E1X029</accession>
<reference evidence="4" key="1">
    <citation type="journal article" date="2013" name="ISME J.">
        <title>A small predatory core genome in the divergent marine Bacteriovorax marinus SJ and the terrestrial Bdellovibrio bacteriovorus.</title>
        <authorList>
            <person name="Crossman L.C."/>
            <person name="Chen H."/>
            <person name="Cerdeno-Tarraga A.M."/>
            <person name="Brooks K."/>
            <person name="Quail M.A."/>
            <person name="Pineiro S.A."/>
            <person name="Hobley L."/>
            <person name="Sockett R.E."/>
            <person name="Bentley S.D."/>
            <person name="Parkhill J."/>
            <person name="Williams H.N."/>
            <person name="Stine O.C."/>
        </authorList>
    </citation>
    <scope>NUCLEOTIDE SEQUENCE [LARGE SCALE GENOMIC DNA]</scope>
    <source>
        <strain evidence="4">ATCC BAA-682 / DSM 15412 / SJ</strain>
    </source>
</reference>
<dbReference type="KEGG" id="bmx:BMS_3214"/>
<dbReference type="SUPFAM" id="SSF51735">
    <property type="entry name" value="NAD(P)-binding Rossmann-fold domains"/>
    <property type="match status" value="1"/>
</dbReference>
<dbReference type="Pfam" id="PF00106">
    <property type="entry name" value="adh_short"/>
    <property type="match status" value="1"/>
</dbReference>
<dbReference type="STRING" id="862908.BMS_3214"/>
<dbReference type="PANTHER" id="PTHR24320:SF274">
    <property type="entry name" value="CHAIN DEHYDROGENASE, PUTATIVE (AFU_ORTHOLOGUE AFUA_4G00440)-RELATED"/>
    <property type="match status" value="1"/>
</dbReference>
<dbReference type="GO" id="GO:0016491">
    <property type="term" value="F:oxidoreductase activity"/>
    <property type="evidence" value="ECO:0007669"/>
    <property type="project" value="UniProtKB-KW"/>
</dbReference>
<dbReference type="InterPro" id="IPR036291">
    <property type="entry name" value="NAD(P)-bd_dom_sf"/>
</dbReference>
<keyword evidence="2" id="KW-0560">Oxidoreductase</keyword>
<sequence length="229" mass="25708">MKIFITGSTTGLGELAGLELLRMGHDVIFHARNSKSQMKDNLTYVIGDFSKLEEIKMVAEQANEYGPYDAIIQNAGIYNASPDDLFIVNVLTPFILSCLIHRPKRMIFLSSSMHLNGHVDFSRLDKLNYSDSKLYATMLSNYFAKEWSDCFVNAVDPGWVPTRMGGSEATDDLKMGVDTQVWLATSSEASALVSGKYFHHLEQREANARACCIENQSKLVDLLNQRLNR</sequence>
<evidence type="ECO:0000313" key="3">
    <source>
        <dbReference type="EMBL" id="CBW27965.1"/>
    </source>
</evidence>
<dbReference type="PRINTS" id="PR00081">
    <property type="entry name" value="GDHRDH"/>
</dbReference>
<dbReference type="PANTHER" id="PTHR24320">
    <property type="entry name" value="RETINOL DEHYDROGENASE"/>
    <property type="match status" value="1"/>
</dbReference>
<dbReference type="EMBL" id="FQ312005">
    <property type="protein sequence ID" value="CBW27965.1"/>
    <property type="molecule type" value="Genomic_DNA"/>
</dbReference>
<name>E1X029_HALMS</name>
<dbReference type="Proteomes" id="UP000008963">
    <property type="component" value="Chromosome"/>
</dbReference>
<dbReference type="eggNOG" id="COG1028">
    <property type="taxonomic scope" value="Bacteria"/>
</dbReference>
<evidence type="ECO:0000256" key="2">
    <source>
        <dbReference type="ARBA" id="ARBA00023002"/>
    </source>
</evidence>
<organism evidence="3 4">
    <name type="scientific">Halobacteriovorax marinus (strain ATCC BAA-682 / DSM 15412 / SJ)</name>
    <name type="common">Bacteriovorax marinus</name>
    <dbReference type="NCBI Taxonomy" id="862908"/>
    <lineage>
        <taxon>Bacteria</taxon>
        <taxon>Pseudomonadati</taxon>
        <taxon>Bdellovibrionota</taxon>
        <taxon>Bacteriovoracia</taxon>
        <taxon>Bacteriovoracales</taxon>
        <taxon>Halobacteriovoraceae</taxon>
        <taxon>Halobacteriovorax</taxon>
    </lineage>
</organism>